<dbReference type="EMBL" id="JYDU01000014">
    <property type="protein sequence ID" value="KRX99541.1"/>
    <property type="molecule type" value="Genomic_DNA"/>
</dbReference>
<dbReference type="Proteomes" id="UP000054815">
    <property type="component" value="Unassembled WGS sequence"/>
</dbReference>
<dbReference type="AlphaFoldDB" id="A0A0V0YHE5"/>
<dbReference type="Gene3D" id="3.30.420.40">
    <property type="match status" value="2"/>
</dbReference>
<proteinExistence type="inferred from homology"/>
<reference evidence="4 5" key="1">
    <citation type="submission" date="2015-01" db="EMBL/GenBank/DDBJ databases">
        <title>Evolution of Trichinella species and genotypes.</title>
        <authorList>
            <person name="Korhonen P.K."/>
            <person name="Edoardo P."/>
            <person name="Giuseppe L.R."/>
            <person name="Gasser R.B."/>
        </authorList>
    </citation>
    <scope>NUCLEOTIDE SEQUENCE [LARGE SCALE GENOMIC DNA]</scope>
    <source>
        <strain evidence="4">ISS141</strain>
    </source>
</reference>
<dbReference type="SUPFAM" id="SSF53067">
    <property type="entry name" value="Actin-like ATPase domain"/>
    <property type="match status" value="2"/>
</dbReference>
<feature type="non-terminal residue" evidence="4">
    <location>
        <position position="1"/>
    </location>
</feature>
<dbReference type="Pfam" id="PF00022">
    <property type="entry name" value="Actin"/>
    <property type="match status" value="1"/>
</dbReference>
<dbReference type="GO" id="GO:0005737">
    <property type="term" value="C:cytoplasm"/>
    <property type="evidence" value="ECO:0007669"/>
    <property type="project" value="UniProtKB-SubCell"/>
</dbReference>
<evidence type="ECO:0000313" key="4">
    <source>
        <dbReference type="EMBL" id="KRX99541.1"/>
    </source>
</evidence>
<comment type="subcellular location">
    <subcellularLocation>
        <location evidence="1">Cytoplasm</location>
    </subcellularLocation>
</comment>
<accession>A0A0V0YHE5</accession>
<name>A0A0V0YHE5_TRIPS</name>
<dbReference type="InterPro" id="IPR004000">
    <property type="entry name" value="Actin"/>
</dbReference>
<gene>
    <name evidence="4" type="primary">ACTR6</name>
    <name evidence="4" type="ORF">T4E_600</name>
</gene>
<comment type="caution">
    <text evidence="4">The sequence shown here is derived from an EMBL/GenBank/DDBJ whole genome shotgun (WGS) entry which is preliminary data.</text>
</comment>
<dbReference type="Gene3D" id="2.30.36.70">
    <property type="entry name" value="Actin, Chain A, domain 2"/>
    <property type="match status" value="1"/>
</dbReference>
<keyword evidence="3" id="KW-0963">Cytoplasm</keyword>
<evidence type="ECO:0000256" key="3">
    <source>
        <dbReference type="ARBA" id="ARBA00022490"/>
    </source>
</evidence>
<dbReference type="PANTHER" id="PTHR11937">
    <property type="entry name" value="ACTIN"/>
    <property type="match status" value="1"/>
</dbReference>
<evidence type="ECO:0000313" key="5">
    <source>
        <dbReference type="Proteomes" id="UP000054815"/>
    </source>
</evidence>
<dbReference type="Gene3D" id="3.90.640.10">
    <property type="entry name" value="Actin, Chain A, domain 4"/>
    <property type="match status" value="1"/>
</dbReference>
<protein>
    <submittedName>
        <fullName evidence="4">Actin-related protein 6</fullName>
    </submittedName>
</protein>
<dbReference type="CDD" id="cd10210">
    <property type="entry name" value="ASKHA_NBD_Arp6"/>
    <property type="match status" value="1"/>
</dbReference>
<evidence type="ECO:0000256" key="2">
    <source>
        <dbReference type="ARBA" id="ARBA00005665"/>
    </source>
</evidence>
<dbReference type="FunFam" id="3.90.640.10:FF:000014">
    <property type="entry name" value="Putative actin-related protein 6"/>
    <property type="match status" value="1"/>
</dbReference>
<sequence>LNSSWLIMSAHVKTVFIMDNGGYSVKAGLSTSKCPKVSPNAVMKSKRERRRVFVGDEVEECGDCSSLFYSLPVQKGYLLNWEVQRKVWDHLLGPTRLNIDCKNTCLVITQPMFNFTSIREAMYEVIFEHYGFHSLYTNTAPVFSAYKYAYENHEQWGCVIVDSGYSFTHIVPVFKGKVQYQAVIRLSMGGKALTNFLKEIVSYRLLNVMEETYVMNQCKEDMCYVSENLNTDFKEVVQPLERNSIVREYVLPNFVDRMRGYMRERKADPEENSDEQFLRLGVERFSVPELLFSPSDVGIQEMGLAEALAYSILQRCPEKIRPYLLNNILLTGGNCLFKGIQKRLWSDLRSLVPEEFDIRVKLADDPVCNAWHGARLYTTGKMFQQSVVTKKQYDEVGVTLCNDKLHC</sequence>
<dbReference type="SMART" id="SM00268">
    <property type="entry name" value="ACTIN"/>
    <property type="match status" value="1"/>
</dbReference>
<organism evidence="4 5">
    <name type="scientific">Trichinella pseudospiralis</name>
    <name type="common">Parasitic roundworm</name>
    <dbReference type="NCBI Taxonomy" id="6337"/>
    <lineage>
        <taxon>Eukaryota</taxon>
        <taxon>Metazoa</taxon>
        <taxon>Ecdysozoa</taxon>
        <taxon>Nematoda</taxon>
        <taxon>Enoplea</taxon>
        <taxon>Dorylaimia</taxon>
        <taxon>Trichinellida</taxon>
        <taxon>Trichinellidae</taxon>
        <taxon>Trichinella</taxon>
    </lineage>
</organism>
<dbReference type="STRING" id="6337.A0A0V0YHE5"/>
<dbReference type="GO" id="GO:0005634">
    <property type="term" value="C:nucleus"/>
    <property type="evidence" value="ECO:0007669"/>
    <property type="project" value="UniProtKB-ARBA"/>
</dbReference>
<dbReference type="InterPro" id="IPR043129">
    <property type="entry name" value="ATPase_NBD"/>
</dbReference>
<comment type="similarity">
    <text evidence="2">Belongs to the actin family. ARP6 subfamily.</text>
</comment>
<evidence type="ECO:0000256" key="1">
    <source>
        <dbReference type="ARBA" id="ARBA00004496"/>
    </source>
</evidence>